<keyword evidence="5" id="KW-0238">DNA-binding</keyword>
<organism evidence="10 11">
    <name type="scientific">Dissostichus mawsoni</name>
    <name type="common">Antarctic cod</name>
    <dbReference type="NCBI Taxonomy" id="36200"/>
    <lineage>
        <taxon>Eukaryota</taxon>
        <taxon>Metazoa</taxon>
        <taxon>Chordata</taxon>
        <taxon>Craniata</taxon>
        <taxon>Vertebrata</taxon>
        <taxon>Euteleostomi</taxon>
        <taxon>Actinopterygii</taxon>
        <taxon>Neopterygii</taxon>
        <taxon>Teleostei</taxon>
        <taxon>Neoteleostei</taxon>
        <taxon>Acanthomorphata</taxon>
        <taxon>Eupercaria</taxon>
        <taxon>Perciformes</taxon>
        <taxon>Notothenioidei</taxon>
        <taxon>Nototheniidae</taxon>
        <taxon>Dissostichus</taxon>
    </lineage>
</organism>
<dbReference type="InterPro" id="IPR050234">
    <property type="entry name" value="Nuclear_hormone_rcpt_NR1"/>
</dbReference>
<dbReference type="GO" id="GO:0030154">
    <property type="term" value="P:cell differentiation"/>
    <property type="evidence" value="ECO:0007669"/>
    <property type="project" value="TreeGrafter"/>
</dbReference>
<dbReference type="InterPro" id="IPR035500">
    <property type="entry name" value="NHR-like_dom_sf"/>
</dbReference>
<keyword evidence="3" id="KW-0862">Zinc</keyword>
<evidence type="ECO:0000256" key="3">
    <source>
        <dbReference type="ARBA" id="ARBA00022833"/>
    </source>
</evidence>
<dbReference type="PANTHER" id="PTHR24082">
    <property type="entry name" value="NUCLEAR HORMONE RECEPTOR"/>
    <property type="match status" value="1"/>
</dbReference>
<reference evidence="10 11" key="1">
    <citation type="submission" date="2020-03" db="EMBL/GenBank/DDBJ databases">
        <title>Dissostichus mawsoni Genome sequencing and assembly.</title>
        <authorList>
            <person name="Park H."/>
        </authorList>
    </citation>
    <scope>NUCLEOTIDE SEQUENCE [LARGE SCALE GENOMIC DNA]</scope>
    <source>
        <strain evidence="10">DM0001</strain>
        <tissue evidence="10">Muscle</tissue>
    </source>
</reference>
<dbReference type="AlphaFoldDB" id="A0A7J5ZE45"/>
<evidence type="ECO:0000256" key="6">
    <source>
        <dbReference type="ARBA" id="ARBA00023163"/>
    </source>
</evidence>
<evidence type="ECO:0000256" key="7">
    <source>
        <dbReference type="ARBA" id="ARBA00023170"/>
    </source>
</evidence>
<evidence type="ECO:0000313" key="11">
    <source>
        <dbReference type="Proteomes" id="UP000518266"/>
    </source>
</evidence>
<dbReference type="InterPro" id="IPR000536">
    <property type="entry name" value="Nucl_hrmn_rcpt_lig-bd"/>
</dbReference>
<name>A0A7J5ZE45_DISMA</name>
<dbReference type="GO" id="GO:0008270">
    <property type="term" value="F:zinc ion binding"/>
    <property type="evidence" value="ECO:0007669"/>
    <property type="project" value="UniProtKB-KW"/>
</dbReference>
<keyword evidence="11" id="KW-1185">Reference proteome</keyword>
<evidence type="ECO:0000256" key="1">
    <source>
        <dbReference type="ARBA" id="ARBA00022723"/>
    </source>
</evidence>
<keyword evidence="7" id="KW-0675">Receptor</keyword>
<accession>A0A7J5ZE45</accession>
<dbReference type="Gene3D" id="1.10.565.10">
    <property type="entry name" value="Retinoid X Receptor"/>
    <property type="match status" value="2"/>
</dbReference>
<dbReference type="PANTHER" id="PTHR24082:SF507">
    <property type="entry name" value="BILE ACID RECEPTOR-RELATED"/>
    <property type="match status" value="1"/>
</dbReference>
<keyword evidence="1" id="KW-0479">Metal-binding</keyword>
<comment type="caution">
    <text evidence="10">The sequence shown here is derived from an EMBL/GenBank/DDBJ whole genome shotgun (WGS) entry which is preliminary data.</text>
</comment>
<keyword evidence="2" id="KW-0863">Zinc-finger</keyword>
<protein>
    <recommendedName>
        <fullName evidence="9">NR LBD domain-containing protein</fullName>
    </recommendedName>
</protein>
<proteinExistence type="predicted"/>
<keyword evidence="8" id="KW-0539">Nucleus</keyword>
<feature type="domain" description="NR LBD" evidence="9">
    <location>
        <begin position="1"/>
        <end position="207"/>
    </location>
</feature>
<keyword evidence="4" id="KW-0805">Transcription regulation</keyword>
<evidence type="ECO:0000256" key="2">
    <source>
        <dbReference type="ARBA" id="ARBA00022771"/>
    </source>
</evidence>
<dbReference type="GO" id="GO:0090575">
    <property type="term" value="C:RNA polymerase II transcription regulator complex"/>
    <property type="evidence" value="ECO:0007669"/>
    <property type="project" value="TreeGrafter"/>
</dbReference>
<evidence type="ECO:0000256" key="8">
    <source>
        <dbReference type="ARBA" id="ARBA00023242"/>
    </source>
</evidence>
<dbReference type="GO" id="GO:0000978">
    <property type="term" value="F:RNA polymerase II cis-regulatory region sequence-specific DNA binding"/>
    <property type="evidence" value="ECO:0007669"/>
    <property type="project" value="TreeGrafter"/>
</dbReference>
<evidence type="ECO:0000259" key="9">
    <source>
        <dbReference type="PROSITE" id="PS51843"/>
    </source>
</evidence>
<dbReference type="OrthoDB" id="5837785at2759"/>
<gene>
    <name evidence="10" type="ORF">F7725_000349</name>
</gene>
<sequence>MLVDLLLCAQFEWPCTEEMEGLSDFISPHVQRLLQFARTVPENPHLKTNHDVPLTGFDLLDFSDQRSLLSVSSLEVMFLLSAQLFSHNPACPSPALQIFSMSSHNWLRNVESKENFHSRMLPVNSGCSEDLLGPVLNFFHSMAALRAASCVEKMQEMILDLLSRVCGAQAGAARGGPQRFGRLLGRLTELRTLRHNYLLLTRQQLRQ</sequence>
<dbReference type="SUPFAM" id="SSF48508">
    <property type="entry name" value="Nuclear receptor ligand-binding domain"/>
    <property type="match status" value="1"/>
</dbReference>
<dbReference type="Proteomes" id="UP000518266">
    <property type="component" value="Unassembled WGS sequence"/>
</dbReference>
<dbReference type="GO" id="GO:0045944">
    <property type="term" value="P:positive regulation of transcription by RNA polymerase II"/>
    <property type="evidence" value="ECO:0007669"/>
    <property type="project" value="TreeGrafter"/>
</dbReference>
<keyword evidence="6" id="KW-0804">Transcription</keyword>
<evidence type="ECO:0000256" key="4">
    <source>
        <dbReference type="ARBA" id="ARBA00023015"/>
    </source>
</evidence>
<dbReference type="PROSITE" id="PS51843">
    <property type="entry name" value="NR_LBD"/>
    <property type="match status" value="1"/>
</dbReference>
<dbReference type="GO" id="GO:0050728">
    <property type="term" value="P:negative regulation of inflammatory response"/>
    <property type="evidence" value="ECO:0007669"/>
    <property type="project" value="TreeGrafter"/>
</dbReference>
<evidence type="ECO:0000313" key="10">
    <source>
        <dbReference type="EMBL" id="KAF3860094.1"/>
    </source>
</evidence>
<dbReference type="GO" id="GO:0004879">
    <property type="term" value="F:nuclear receptor activity"/>
    <property type="evidence" value="ECO:0007669"/>
    <property type="project" value="TreeGrafter"/>
</dbReference>
<evidence type="ECO:0000256" key="5">
    <source>
        <dbReference type="ARBA" id="ARBA00023125"/>
    </source>
</evidence>
<dbReference type="GO" id="GO:0000122">
    <property type="term" value="P:negative regulation of transcription by RNA polymerase II"/>
    <property type="evidence" value="ECO:0007669"/>
    <property type="project" value="TreeGrafter"/>
</dbReference>
<dbReference type="EMBL" id="JAAKFY010000002">
    <property type="protein sequence ID" value="KAF3860094.1"/>
    <property type="molecule type" value="Genomic_DNA"/>
</dbReference>